<accession>A0A0D2Q6R5</accession>
<dbReference type="InterPro" id="IPR053806">
    <property type="entry name" value="MTHFR_C"/>
</dbReference>
<keyword evidence="4" id="KW-0285">Flavoprotein</keyword>
<evidence type="ECO:0000313" key="9">
    <source>
        <dbReference type="EMBL" id="KJA27435.1"/>
    </source>
</evidence>
<evidence type="ECO:0000256" key="4">
    <source>
        <dbReference type="ARBA" id="ARBA00022630"/>
    </source>
</evidence>
<dbReference type="PANTHER" id="PTHR45754">
    <property type="entry name" value="METHYLENETETRAHYDROFOLATE REDUCTASE"/>
    <property type="match status" value="1"/>
</dbReference>
<dbReference type="Proteomes" id="UP000054270">
    <property type="component" value="Unassembled WGS sequence"/>
</dbReference>
<sequence>MSRISRLSQLEPLAISVTWGAGGSTKDRSLELAGLTQSNGLNTILHLTCTNMEMGLIDEVLKAVKAQGIQNILALRGDAPRGEEEWIASDPRFTRATDLISYIRSVPEYSSWFCVGVAGYPDGYADNLIDEDVEIDRLKSKVDAGANFIITQLFYDADHFLRWYQKVRAKGITVPVIPGIMPIQTYSSFTRITKLCGARIPEALADKLASISHDDQEVKDFGVKLAVEIITKLISQGGIQGFHFCTLNLEKSVQRVLENLRWAGVSSLTQNKLITDPIGNISQPSLEADQEYTISPSGATNSATLSLSTISMTEGEGGRGELNNAASWDDFPNGRFGDFKSPAFGNQDPWGGSGLSRNEALLQWGSPKKIEDLTQIFLDHLHAKISHTPFSQTPLSPESLMILPYLESLTKRGWWTVGSQPAVNGMISTDPVVGWGPRSGYVFQKCFVEFFCETQDLENFEEKVLSRGNNWVHYFACNYKGECRSNVPANGRNAVTWGVFAGKEIVQSTIIERESFLSWKDEAFSIWSEWSTFYRPGSVERQLLENVRDDRWLVNVVHHDYKNPGALWTFLLE</sequence>
<dbReference type="OrthoDB" id="16284at2759"/>
<comment type="similarity">
    <text evidence="3">Belongs to the methylenetetrahydrofolate reductase family.</text>
</comment>
<dbReference type="Gene3D" id="3.20.20.220">
    <property type="match status" value="1"/>
</dbReference>
<dbReference type="CDD" id="cd00537">
    <property type="entry name" value="MTHFR"/>
    <property type="match status" value="1"/>
</dbReference>
<comment type="pathway">
    <text evidence="2 7">One-carbon metabolism; tetrahydrofolate interconversion.</text>
</comment>
<dbReference type="GO" id="GO:0071949">
    <property type="term" value="F:FAD binding"/>
    <property type="evidence" value="ECO:0007669"/>
    <property type="project" value="TreeGrafter"/>
</dbReference>
<dbReference type="Pfam" id="PF21895">
    <property type="entry name" value="MTHFR_C"/>
    <property type="match status" value="1"/>
</dbReference>
<evidence type="ECO:0000259" key="8">
    <source>
        <dbReference type="Pfam" id="PF21895"/>
    </source>
</evidence>
<organism evidence="9 10">
    <name type="scientific">Hypholoma sublateritium (strain FD-334 SS-4)</name>
    <dbReference type="NCBI Taxonomy" id="945553"/>
    <lineage>
        <taxon>Eukaryota</taxon>
        <taxon>Fungi</taxon>
        <taxon>Dikarya</taxon>
        <taxon>Basidiomycota</taxon>
        <taxon>Agaricomycotina</taxon>
        <taxon>Agaricomycetes</taxon>
        <taxon>Agaricomycetidae</taxon>
        <taxon>Agaricales</taxon>
        <taxon>Agaricineae</taxon>
        <taxon>Strophariaceae</taxon>
        <taxon>Hypholoma</taxon>
    </lineage>
</organism>
<dbReference type="PANTHER" id="PTHR45754:SF1">
    <property type="entry name" value="METHYLENETETRAHYDROFOLATE REDUCTASE 1"/>
    <property type="match status" value="1"/>
</dbReference>
<dbReference type="InterPro" id="IPR029041">
    <property type="entry name" value="FAD-linked_oxidoreductase-like"/>
</dbReference>
<evidence type="ECO:0000256" key="7">
    <source>
        <dbReference type="RuleBase" id="RU004254"/>
    </source>
</evidence>
<name>A0A0D2Q6R5_HYPSF</name>
<feature type="domain" description="MTHFR SAM-binding regulatory" evidence="8">
    <location>
        <begin position="325"/>
        <end position="570"/>
    </location>
</feature>
<dbReference type="OMA" id="GLMPINS"/>
<dbReference type="GO" id="GO:0009086">
    <property type="term" value="P:methionine biosynthetic process"/>
    <property type="evidence" value="ECO:0007669"/>
    <property type="project" value="TreeGrafter"/>
</dbReference>
<keyword evidence="10" id="KW-1185">Reference proteome</keyword>
<dbReference type="GO" id="GO:0004489">
    <property type="term" value="F:methylenetetrahydrofolate reductase [NAD(P)H] activity"/>
    <property type="evidence" value="ECO:0007669"/>
    <property type="project" value="InterPro"/>
</dbReference>
<dbReference type="Pfam" id="PF02219">
    <property type="entry name" value="MTHFR"/>
    <property type="match status" value="1"/>
</dbReference>
<dbReference type="EMBL" id="KN817524">
    <property type="protein sequence ID" value="KJA27435.1"/>
    <property type="molecule type" value="Genomic_DNA"/>
</dbReference>
<proteinExistence type="inferred from homology"/>
<dbReference type="SUPFAM" id="SSF51730">
    <property type="entry name" value="FAD-linked oxidoreductase"/>
    <property type="match status" value="1"/>
</dbReference>
<dbReference type="GO" id="GO:0005829">
    <property type="term" value="C:cytosol"/>
    <property type="evidence" value="ECO:0007669"/>
    <property type="project" value="TreeGrafter"/>
</dbReference>
<evidence type="ECO:0000313" key="10">
    <source>
        <dbReference type="Proteomes" id="UP000054270"/>
    </source>
</evidence>
<protein>
    <recommendedName>
        <fullName evidence="8">MTHFR SAM-binding regulatory domain-containing protein</fullName>
    </recommendedName>
</protein>
<evidence type="ECO:0000256" key="2">
    <source>
        <dbReference type="ARBA" id="ARBA00004777"/>
    </source>
</evidence>
<evidence type="ECO:0000256" key="6">
    <source>
        <dbReference type="ARBA" id="ARBA00023002"/>
    </source>
</evidence>
<evidence type="ECO:0000256" key="1">
    <source>
        <dbReference type="ARBA" id="ARBA00001974"/>
    </source>
</evidence>
<evidence type="ECO:0000256" key="5">
    <source>
        <dbReference type="ARBA" id="ARBA00022827"/>
    </source>
</evidence>
<gene>
    <name evidence="9" type="ORF">HYPSUDRAFT_63112</name>
</gene>
<evidence type="ECO:0000256" key="3">
    <source>
        <dbReference type="ARBA" id="ARBA00006743"/>
    </source>
</evidence>
<dbReference type="AlphaFoldDB" id="A0A0D2Q6R5"/>
<keyword evidence="6" id="KW-0560">Oxidoreductase</keyword>
<dbReference type="STRING" id="945553.A0A0D2Q6R5"/>
<keyword evidence="5" id="KW-0274">FAD</keyword>
<dbReference type="InterPro" id="IPR003171">
    <property type="entry name" value="Mehydrof_redctse-like"/>
</dbReference>
<dbReference type="UniPathway" id="UPA00193"/>
<reference evidence="10" key="1">
    <citation type="submission" date="2014-04" db="EMBL/GenBank/DDBJ databases">
        <title>Evolutionary Origins and Diversification of the Mycorrhizal Mutualists.</title>
        <authorList>
            <consortium name="DOE Joint Genome Institute"/>
            <consortium name="Mycorrhizal Genomics Consortium"/>
            <person name="Kohler A."/>
            <person name="Kuo A."/>
            <person name="Nagy L.G."/>
            <person name="Floudas D."/>
            <person name="Copeland A."/>
            <person name="Barry K.W."/>
            <person name="Cichocki N."/>
            <person name="Veneault-Fourrey C."/>
            <person name="LaButti K."/>
            <person name="Lindquist E.A."/>
            <person name="Lipzen A."/>
            <person name="Lundell T."/>
            <person name="Morin E."/>
            <person name="Murat C."/>
            <person name="Riley R."/>
            <person name="Ohm R."/>
            <person name="Sun H."/>
            <person name="Tunlid A."/>
            <person name="Henrissat B."/>
            <person name="Grigoriev I.V."/>
            <person name="Hibbett D.S."/>
            <person name="Martin F."/>
        </authorList>
    </citation>
    <scope>NUCLEOTIDE SEQUENCE [LARGE SCALE GENOMIC DNA]</scope>
    <source>
        <strain evidence="10">FD-334 SS-4</strain>
    </source>
</reference>
<dbReference type="GO" id="GO:0035999">
    <property type="term" value="P:tetrahydrofolate interconversion"/>
    <property type="evidence" value="ECO:0007669"/>
    <property type="project" value="UniProtKB-UniPathway"/>
</dbReference>
<comment type="cofactor">
    <cofactor evidence="1">
        <name>FAD</name>
        <dbReference type="ChEBI" id="CHEBI:57692"/>
    </cofactor>
</comment>